<evidence type="ECO:0000313" key="2">
    <source>
        <dbReference type="EMBL" id="MBW0578747.1"/>
    </source>
</evidence>
<accession>A0A9Q3KFD6</accession>
<sequence>MLGQLTTILTIVQRQRKKFYSIEQVPEEESPKEDSESDSMVISIREHSDDYKEPREELLVEYQEEKKTRNPGYTVESRSPTRYCKQKLV</sequence>
<protein>
    <submittedName>
        <fullName evidence="2">Uncharacterized protein</fullName>
    </submittedName>
</protein>
<dbReference type="EMBL" id="AVOT02103448">
    <property type="protein sequence ID" value="MBW0578747.1"/>
    <property type="molecule type" value="Genomic_DNA"/>
</dbReference>
<evidence type="ECO:0000313" key="3">
    <source>
        <dbReference type="Proteomes" id="UP000765509"/>
    </source>
</evidence>
<name>A0A9Q3KFD6_9BASI</name>
<feature type="compositionally biased region" description="Basic and acidic residues" evidence="1">
    <location>
        <begin position="44"/>
        <end position="68"/>
    </location>
</feature>
<organism evidence="2 3">
    <name type="scientific">Austropuccinia psidii MF-1</name>
    <dbReference type="NCBI Taxonomy" id="1389203"/>
    <lineage>
        <taxon>Eukaryota</taxon>
        <taxon>Fungi</taxon>
        <taxon>Dikarya</taxon>
        <taxon>Basidiomycota</taxon>
        <taxon>Pucciniomycotina</taxon>
        <taxon>Pucciniomycetes</taxon>
        <taxon>Pucciniales</taxon>
        <taxon>Sphaerophragmiaceae</taxon>
        <taxon>Austropuccinia</taxon>
    </lineage>
</organism>
<evidence type="ECO:0000256" key="1">
    <source>
        <dbReference type="SAM" id="MobiDB-lite"/>
    </source>
</evidence>
<comment type="caution">
    <text evidence="2">The sequence shown here is derived from an EMBL/GenBank/DDBJ whole genome shotgun (WGS) entry which is preliminary data.</text>
</comment>
<proteinExistence type="predicted"/>
<gene>
    <name evidence="2" type="ORF">O181_118462</name>
</gene>
<dbReference type="Proteomes" id="UP000765509">
    <property type="component" value="Unassembled WGS sequence"/>
</dbReference>
<dbReference type="AlphaFoldDB" id="A0A9Q3KFD6"/>
<feature type="compositionally biased region" description="Acidic residues" evidence="1">
    <location>
        <begin position="25"/>
        <end position="37"/>
    </location>
</feature>
<reference evidence="2" key="1">
    <citation type="submission" date="2021-03" db="EMBL/GenBank/DDBJ databases">
        <title>Draft genome sequence of rust myrtle Austropuccinia psidii MF-1, a brazilian biotype.</title>
        <authorList>
            <person name="Quecine M.C."/>
            <person name="Pachon D.M.R."/>
            <person name="Bonatelli M.L."/>
            <person name="Correr F.H."/>
            <person name="Franceschini L.M."/>
            <person name="Leite T.F."/>
            <person name="Margarido G.R.A."/>
            <person name="Almeida C.A."/>
            <person name="Ferrarezi J.A."/>
            <person name="Labate C.A."/>
        </authorList>
    </citation>
    <scope>NUCLEOTIDE SEQUENCE</scope>
    <source>
        <strain evidence="2">MF-1</strain>
    </source>
</reference>
<keyword evidence="3" id="KW-1185">Reference proteome</keyword>
<feature type="region of interest" description="Disordered" evidence="1">
    <location>
        <begin position="23"/>
        <end position="89"/>
    </location>
</feature>